<accession>A0AAD7FDX9</accession>
<dbReference type="Proteomes" id="UP001221142">
    <property type="component" value="Unassembled WGS sequence"/>
</dbReference>
<dbReference type="SUPFAM" id="SSF144232">
    <property type="entry name" value="HIT/MYND zinc finger-like"/>
    <property type="match status" value="1"/>
</dbReference>
<feature type="domain" description="MYND-type" evidence="5">
    <location>
        <begin position="5"/>
        <end position="52"/>
    </location>
</feature>
<dbReference type="Gene3D" id="6.10.140.2220">
    <property type="match status" value="1"/>
</dbReference>
<name>A0AAD7FDX9_9AGAR</name>
<evidence type="ECO:0000256" key="2">
    <source>
        <dbReference type="ARBA" id="ARBA00022771"/>
    </source>
</evidence>
<dbReference type="AlphaFoldDB" id="A0AAD7FDX9"/>
<proteinExistence type="predicted"/>
<dbReference type="InterPro" id="IPR002893">
    <property type="entry name" value="Znf_MYND"/>
</dbReference>
<protein>
    <recommendedName>
        <fullName evidence="5">MYND-type domain-containing protein</fullName>
    </recommendedName>
</protein>
<sequence length="265" mass="29638">MKHFCAACMKAEDKTQNAKLSVCAACLLVDRDVRYCNRECQRDAWKNHKRSCGKRLEPGTAPNTFGDVPNRFSGTYIPPTAPGYRRSAALLQQISFLNDNPAADYILEMSPPGRKKPIHAFMDLHTPDSASIFMVMRGYAMSSTGPRAEAALLYVYRLLQKRSVATVNEKLLQNQLRREYGATFDSVLAALGRGEPPVFEGEVSREDIEKALSSLKAAGRFKPQLEHFVSGAGGKSMKMFRQVGLHKDVRVVVDYPLDVYCWLAR</sequence>
<keyword evidence="2 4" id="KW-0863">Zinc-finger</keyword>
<dbReference type="Pfam" id="PF01753">
    <property type="entry name" value="zf-MYND"/>
    <property type="match status" value="1"/>
</dbReference>
<keyword evidence="3" id="KW-0862">Zinc</keyword>
<evidence type="ECO:0000313" key="6">
    <source>
        <dbReference type="EMBL" id="KAJ7618392.1"/>
    </source>
</evidence>
<evidence type="ECO:0000256" key="4">
    <source>
        <dbReference type="PROSITE-ProRule" id="PRU00134"/>
    </source>
</evidence>
<evidence type="ECO:0000256" key="3">
    <source>
        <dbReference type="ARBA" id="ARBA00022833"/>
    </source>
</evidence>
<gene>
    <name evidence="6" type="ORF">FB45DRAFT_166924</name>
</gene>
<dbReference type="PROSITE" id="PS50865">
    <property type="entry name" value="ZF_MYND_2"/>
    <property type="match status" value="1"/>
</dbReference>
<dbReference type="GO" id="GO:0008270">
    <property type="term" value="F:zinc ion binding"/>
    <property type="evidence" value="ECO:0007669"/>
    <property type="project" value="UniProtKB-KW"/>
</dbReference>
<reference evidence="6" key="1">
    <citation type="submission" date="2023-03" db="EMBL/GenBank/DDBJ databases">
        <title>Massive genome expansion in bonnet fungi (Mycena s.s.) driven by repeated elements and novel gene families across ecological guilds.</title>
        <authorList>
            <consortium name="Lawrence Berkeley National Laboratory"/>
            <person name="Harder C.B."/>
            <person name="Miyauchi S."/>
            <person name="Viragh M."/>
            <person name="Kuo A."/>
            <person name="Thoen E."/>
            <person name="Andreopoulos B."/>
            <person name="Lu D."/>
            <person name="Skrede I."/>
            <person name="Drula E."/>
            <person name="Henrissat B."/>
            <person name="Morin E."/>
            <person name="Kohler A."/>
            <person name="Barry K."/>
            <person name="LaButti K."/>
            <person name="Morin E."/>
            <person name="Salamov A."/>
            <person name="Lipzen A."/>
            <person name="Mereny Z."/>
            <person name="Hegedus B."/>
            <person name="Baldrian P."/>
            <person name="Stursova M."/>
            <person name="Weitz H."/>
            <person name="Taylor A."/>
            <person name="Grigoriev I.V."/>
            <person name="Nagy L.G."/>
            <person name="Martin F."/>
            <person name="Kauserud H."/>
        </authorList>
    </citation>
    <scope>NUCLEOTIDE SEQUENCE</scope>
    <source>
        <strain evidence="6">9284</strain>
    </source>
</reference>
<evidence type="ECO:0000259" key="5">
    <source>
        <dbReference type="PROSITE" id="PS50865"/>
    </source>
</evidence>
<dbReference type="EMBL" id="JARKIF010000019">
    <property type="protein sequence ID" value="KAJ7618392.1"/>
    <property type="molecule type" value="Genomic_DNA"/>
</dbReference>
<evidence type="ECO:0000256" key="1">
    <source>
        <dbReference type="ARBA" id="ARBA00022723"/>
    </source>
</evidence>
<organism evidence="6 7">
    <name type="scientific">Roridomyces roridus</name>
    <dbReference type="NCBI Taxonomy" id="1738132"/>
    <lineage>
        <taxon>Eukaryota</taxon>
        <taxon>Fungi</taxon>
        <taxon>Dikarya</taxon>
        <taxon>Basidiomycota</taxon>
        <taxon>Agaricomycotina</taxon>
        <taxon>Agaricomycetes</taxon>
        <taxon>Agaricomycetidae</taxon>
        <taxon>Agaricales</taxon>
        <taxon>Marasmiineae</taxon>
        <taxon>Mycenaceae</taxon>
        <taxon>Roridomyces</taxon>
    </lineage>
</organism>
<comment type="caution">
    <text evidence="6">The sequence shown here is derived from an EMBL/GenBank/DDBJ whole genome shotgun (WGS) entry which is preliminary data.</text>
</comment>
<keyword evidence="7" id="KW-1185">Reference proteome</keyword>
<keyword evidence="1" id="KW-0479">Metal-binding</keyword>
<evidence type="ECO:0000313" key="7">
    <source>
        <dbReference type="Proteomes" id="UP001221142"/>
    </source>
</evidence>